<evidence type="ECO:0000259" key="1">
    <source>
        <dbReference type="PROSITE" id="PS50994"/>
    </source>
</evidence>
<dbReference type="InterPro" id="IPR012337">
    <property type="entry name" value="RNaseH-like_sf"/>
</dbReference>
<evidence type="ECO:0000313" key="2">
    <source>
        <dbReference type="EMBL" id="KAF6217027.1"/>
    </source>
</evidence>
<protein>
    <recommendedName>
        <fullName evidence="1">Integrase catalytic domain-containing protein</fullName>
    </recommendedName>
</protein>
<dbReference type="PANTHER" id="PTHR37984">
    <property type="entry name" value="PROTEIN CBG26694"/>
    <property type="match status" value="1"/>
</dbReference>
<accession>A0A8S9Y6V6</accession>
<dbReference type="PROSITE" id="PS50994">
    <property type="entry name" value="INTEGRASE"/>
    <property type="match status" value="1"/>
</dbReference>
<gene>
    <name evidence="2" type="ORF">GE061_001380</name>
</gene>
<dbReference type="InterPro" id="IPR036397">
    <property type="entry name" value="RNaseH_sf"/>
</dbReference>
<organism evidence="2 3">
    <name type="scientific">Apolygus lucorum</name>
    <name type="common">Small green plant bug</name>
    <name type="synonym">Lygocoris lucorum</name>
    <dbReference type="NCBI Taxonomy" id="248454"/>
    <lineage>
        <taxon>Eukaryota</taxon>
        <taxon>Metazoa</taxon>
        <taxon>Ecdysozoa</taxon>
        <taxon>Arthropoda</taxon>
        <taxon>Hexapoda</taxon>
        <taxon>Insecta</taxon>
        <taxon>Pterygota</taxon>
        <taxon>Neoptera</taxon>
        <taxon>Paraneoptera</taxon>
        <taxon>Hemiptera</taxon>
        <taxon>Heteroptera</taxon>
        <taxon>Panheteroptera</taxon>
        <taxon>Cimicomorpha</taxon>
        <taxon>Miridae</taxon>
        <taxon>Mirini</taxon>
        <taxon>Apolygus</taxon>
    </lineage>
</organism>
<dbReference type="EMBL" id="WIXP02000001">
    <property type="protein sequence ID" value="KAF6217027.1"/>
    <property type="molecule type" value="Genomic_DNA"/>
</dbReference>
<dbReference type="OrthoDB" id="8065885at2759"/>
<sequence length="273" mass="31019">MNELLGSSSVSSASTISLLEGIFSVHCYPAVLVSDNACIFCEEFQCFIKDRGIFQKFSAPNHPATNGLAERAIQTPKRRLKAATGDPTPLPTKLQSIWFRYRATPLASGQSPAELYLKRRIRTRLDALLPNSKARIPSSSGPLKVRSLQVGERVQARVHLGNCDVWRFGTLMRRLGRCHYMVELDSGRSLKRHINQLISVDWYRGSKWVLHLRRCCHSEVEFRFRMTLASLLLRLLRWLLMVQASKDLKSVMPANQQLRIYAHHPGSGRNLPI</sequence>
<proteinExistence type="predicted"/>
<feature type="domain" description="Integrase catalytic" evidence="1">
    <location>
        <begin position="1"/>
        <end position="120"/>
    </location>
</feature>
<keyword evidence="3" id="KW-1185">Reference proteome</keyword>
<dbReference type="AlphaFoldDB" id="A0A8S9Y6V6"/>
<dbReference type="InterPro" id="IPR001584">
    <property type="entry name" value="Integrase_cat-core"/>
</dbReference>
<dbReference type="InterPro" id="IPR050951">
    <property type="entry name" value="Retrovirus_Pol_polyprotein"/>
</dbReference>
<dbReference type="Proteomes" id="UP000466442">
    <property type="component" value="Linkage Group LG1"/>
</dbReference>
<name>A0A8S9Y6V6_APOLU</name>
<dbReference type="SUPFAM" id="SSF53098">
    <property type="entry name" value="Ribonuclease H-like"/>
    <property type="match status" value="1"/>
</dbReference>
<comment type="caution">
    <text evidence="2">The sequence shown here is derived from an EMBL/GenBank/DDBJ whole genome shotgun (WGS) entry which is preliminary data.</text>
</comment>
<dbReference type="GO" id="GO:0015074">
    <property type="term" value="P:DNA integration"/>
    <property type="evidence" value="ECO:0007669"/>
    <property type="project" value="InterPro"/>
</dbReference>
<reference evidence="2" key="1">
    <citation type="journal article" date="2021" name="Mol. Ecol. Resour.">
        <title>Apolygus lucorum genome provides insights into omnivorousness and mesophyll feeding.</title>
        <authorList>
            <person name="Liu Y."/>
            <person name="Liu H."/>
            <person name="Wang H."/>
            <person name="Huang T."/>
            <person name="Liu B."/>
            <person name="Yang B."/>
            <person name="Yin L."/>
            <person name="Li B."/>
            <person name="Zhang Y."/>
            <person name="Zhang S."/>
            <person name="Jiang F."/>
            <person name="Zhang X."/>
            <person name="Ren Y."/>
            <person name="Wang B."/>
            <person name="Wang S."/>
            <person name="Lu Y."/>
            <person name="Wu K."/>
            <person name="Fan W."/>
            <person name="Wang G."/>
        </authorList>
    </citation>
    <scope>NUCLEOTIDE SEQUENCE</scope>
    <source>
        <strain evidence="2">12Hb</strain>
    </source>
</reference>
<dbReference type="Gene3D" id="3.30.420.10">
    <property type="entry name" value="Ribonuclease H-like superfamily/Ribonuclease H"/>
    <property type="match status" value="1"/>
</dbReference>
<dbReference type="PANTHER" id="PTHR37984:SF5">
    <property type="entry name" value="PROTEIN NYNRIN-LIKE"/>
    <property type="match status" value="1"/>
</dbReference>
<evidence type="ECO:0000313" key="3">
    <source>
        <dbReference type="Proteomes" id="UP000466442"/>
    </source>
</evidence>
<dbReference type="GO" id="GO:0003676">
    <property type="term" value="F:nucleic acid binding"/>
    <property type="evidence" value="ECO:0007669"/>
    <property type="project" value="InterPro"/>
</dbReference>